<dbReference type="InterPro" id="IPR045851">
    <property type="entry name" value="AMP-bd_C_sf"/>
</dbReference>
<proteinExistence type="inferred from homology"/>
<dbReference type="PANTHER" id="PTHR24096">
    <property type="entry name" value="LONG-CHAIN-FATTY-ACID--COA LIGASE"/>
    <property type="match status" value="1"/>
</dbReference>
<dbReference type="Pfam" id="PF00501">
    <property type="entry name" value="AMP-binding"/>
    <property type="match status" value="1"/>
</dbReference>
<dbReference type="SUPFAM" id="SSF56801">
    <property type="entry name" value="Acetyl-CoA synthetase-like"/>
    <property type="match status" value="1"/>
</dbReference>
<dbReference type="InterPro" id="IPR042099">
    <property type="entry name" value="ANL_N_sf"/>
</dbReference>
<dbReference type="Pfam" id="PF13193">
    <property type="entry name" value="AMP-binding_C"/>
    <property type="match status" value="1"/>
</dbReference>
<dbReference type="EMBL" id="KN847041">
    <property type="protein sequence ID" value="KIW32894.1"/>
    <property type="molecule type" value="Genomic_DNA"/>
</dbReference>
<dbReference type="Proteomes" id="UP000054466">
    <property type="component" value="Unassembled WGS sequence"/>
</dbReference>
<reference evidence="5 6" key="1">
    <citation type="submission" date="2015-01" db="EMBL/GenBank/DDBJ databases">
        <title>The Genome Sequence of Cladophialophora immunda CBS83496.</title>
        <authorList>
            <consortium name="The Broad Institute Genomics Platform"/>
            <person name="Cuomo C."/>
            <person name="de Hoog S."/>
            <person name="Gorbushina A."/>
            <person name="Stielow B."/>
            <person name="Teixiera M."/>
            <person name="Abouelleil A."/>
            <person name="Chapman S.B."/>
            <person name="Priest M."/>
            <person name="Young S.K."/>
            <person name="Wortman J."/>
            <person name="Nusbaum C."/>
            <person name="Birren B."/>
        </authorList>
    </citation>
    <scope>NUCLEOTIDE SEQUENCE [LARGE SCALE GENOMIC DNA]</scope>
    <source>
        <strain evidence="5 6">CBS 83496</strain>
    </source>
</reference>
<dbReference type="OrthoDB" id="6509636at2759"/>
<keyword evidence="2" id="KW-0436">Ligase</keyword>
<name>A0A0D2DB17_9EURO</name>
<keyword evidence="6" id="KW-1185">Reference proteome</keyword>
<evidence type="ECO:0000259" key="3">
    <source>
        <dbReference type="Pfam" id="PF00501"/>
    </source>
</evidence>
<evidence type="ECO:0000259" key="4">
    <source>
        <dbReference type="Pfam" id="PF13193"/>
    </source>
</evidence>
<dbReference type="PROSITE" id="PS00455">
    <property type="entry name" value="AMP_BINDING"/>
    <property type="match status" value="1"/>
</dbReference>
<comment type="similarity">
    <text evidence="1">Belongs to the ATP-dependent AMP-binding enzyme family.</text>
</comment>
<evidence type="ECO:0000313" key="5">
    <source>
        <dbReference type="EMBL" id="KIW32894.1"/>
    </source>
</evidence>
<evidence type="ECO:0000256" key="1">
    <source>
        <dbReference type="ARBA" id="ARBA00006432"/>
    </source>
</evidence>
<dbReference type="PANTHER" id="PTHR24096:SF149">
    <property type="entry name" value="AMP-BINDING DOMAIN-CONTAINING PROTEIN-RELATED"/>
    <property type="match status" value="1"/>
</dbReference>
<dbReference type="RefSeq" id="XP_016253110.1">
    <property type="nucleotide sequence ID" value="XM_016391208.1"/>
</dbReference>
<gene>
    <name evidence="5" type="ORF">PV07_04407</name>
</gene>
<dbReference type="STRING" id="569365.A0A0D2DB17"/>
<dbReference type="HOGENOM" id="CLU_000022_59_2_1"/>
<dbReference type="InterPro" id="IPR000873">
    <property type="entry name" value="AMP-dep_synth/lig_dom"/>
</dbReference>
<dbReference type="GeneID" id="27343601"/>
<dbReference type="VEuPathDB" id="FungiDB:PV07_04407"/>
<accession>A0A0D2DB17</accession>
<dbReference type="InterPro" id="IPR020845">
    <property type="entry name" value="AMP-binding_CS"/>
</dbReference>
<evidence type="ECO:0000313" key="6">
    <source>
        <dbReference type="Proteomes" id="UP000054466"/>
    </source>
</evidence>
<dbReference type="Gene3D" id="3.40.50.12780">
    <property type="entry name" value="N-terminal domain of ligase-like"/>
    <property type="match status" value="1"/>
</dbReference>
<sequence>MVFHSSHPRINGKYQVFTTERKRNVTDYQTVPTDTTIWDWLLEHSIDRLTTRTTSGYTDVDTQNRVTYLQLKGYATHLSTALTTEYGIRAGDSVAIFSPNSIWYPVAIFGALRLGARVSGVSPSYGKDELSYALQKISAKVLWTIPELESVAVAAVRESGTRDCKILLLEDQRDEMATRRSLRGLAKLGKSRGKEGQVVAFSIPAGQTNRDICAFLNFSSGTTGLPKAVIISHHNVIAQCLQVAQITPADHRRVLGALPVFHIQGLVHILHVPIVLNAEVYLMRKFSLDVMLGVVSKYEIRELCLVPPIIVLLAKSPVVIKYDLSCVRRFFSGAAPLSDGILEVLHRRFPQTGFKQGYGLTESCSAITLHPPGKLGYENAGFAGTLVANTEIMIRSVDDGRELGVDETGEILARGPQITAGYLDDPRATASTFDTDNWLHTGDVGRMNRDGFLVVSDRIKDLIKVKGIGVAPAELEDLLLTHPNVESCAVLGTPDPFAGERPVAFVALRSLGPSEADKKATGVELLRLVQQKRARHKWLAEIRFVPSIPKSPTGKILKRALREERAPAGAEDVVRETDMTTVDLESPRPRL</sequence>
<dbReference type="AlphaFoldDB" id="A0A0D2DB17"/>
<feature type="domain" description="AMP-binding enzyme C-terminal" evidence="4">
    <location>
        <begin position="474"/>
        <end position="555"/>
    </location>
</feature>
<protein>
    <submittedName>
        <fullName evidence="5">Uncharacterized protein</fullName>
    </submittedName>
</protein>
<dbReference type="InterPro" id="IPR025110">
    <property type="entry name" value="AMP-bd_C"/>
</dbReference>
<dbReference type="GO" id="GO:0016405">
    <property type="term" value="F:CoA-ligase activity"/>
    <property type="evidence" value="ECO:0007669"/>
    <property type="project" value="TreeGrafter"/>
</dbReference>
<evidence type="ECO:0000256" key="2">
    <source>
        <dbReference type="ARBA" id="ARBA00022598"/>
    </source>
</evidence>
<organism evidence="5 6">
    <name type="scientific">Cladophialophora immunda</name>
    <dbReference type="NCBI Taxonomy" id="569365"/>
    <lineage>
        <taxon>Eukaryota</taxon>
        <taxon>Fungi</taxon>
        <taxon>Dikarya</taxon>
        <taxon>Ascomycota</taxon>
        <taxon>Pezizomycotina</taxon>
        <taxon>Eurotiomycetes</taxon>
        <taxon>Chaetothyriomycetidae</taxon>
        <taxon>Chaetothyriales</taxon>
        <taxon>Herpotrichiellaceae</taxon>
        <taxon>Cladophialophora</taxon>
    </lineage>
</organism>
<dbReference type="Gene3D" id="3.30.300.30">
    <property type="match status" value="1"/>
</dbReference>
<feature type="domain" description="AMP-dependent synthetase/ligase" evidence="3">
    <location>
        <begin position="60"/>
        <end position="423"/>
    </location>
</feature>